<feature type="region of interest" description="Disordered" evidence="1">
    <location>
        <begin position="28"/>
        <end position="52"/>
    </location>
</feature>
<evidence type="ECO:0000256" key="1">
    <source>
        <dbReference type="SAM" id="MobiDB-lite"/>
    </source>
</evidence>
<dbReference type="Proteomes" id="UP001152622">
    <property type="component" value="Chromosome 1"/>
</dbReference>
<keyword evidence="3" id="KW-1185">Reference proteome</keyword>
<organism evidence="2 3">
    <name type="scientific">Synaphobranchus kaupii</name>
    <name type="common">Kaup's arrowtooth eel</name>
    <dbReference type="NCBI Taxonomy" id="118154"/>
    <lineage>
        <taxon>Eukaryota</taxon>
        <taxon>Metazoa</taxon>
        <taxon>Chordata</taxon>
        <taxon>Craniata</taxon>
        <taxon>Vertebrata</taxon>
        <taxon>Euteleostomi</taxon>
        <taxon>Actinopterygii</taxon>
        <taxon>Neopterygii</taxon>
        <taxon>Teleostei</taxon>
        <taxon>Anguilliformes</taxon>
        <taxon>Synaphobranchidae</taxon>
        <taxon>Synaphobranchus</taxon>
    </lineage>
</organism>
<evidence type="ECO:0000313" key="3">
    <source>
        <dbReference type="Proteomes" id="UP001152622"/>
    </source>
</evidence>
<gene>
    <name evidence="2" type="ORF">SKAU_G00015990</name>
</gene>
<name>A0A9Q1GAW6_SYNKA</name>
<proteinExistence type="predicted"/>
<dbReference type="AlphaFoldDB" id="A0A9Q1GAW6"/>
<protein>
    <submittedName>
        <fullName evidence="2">Uncharacterized protein</fullName>
    </submittedName>
</protein>
<feature type="compositionally biased region" description="Basic and acidic residues" evidence="1">
    <location>
        <begin position="37"/>
        <end position="51"/>
    </location>
</feature>
<sequence>MFGGLLNAALVTGRSFFLKPNFPASSFRGNKGGRGHPWRDGGIHGPHRDPRTVVPTHGISDVGQRVFPPSEGLAPLKSHDARWRLAPEASPCPPPTNLFCQFVLEDVDGEISH</sequence>
<comment type="caution">
    <text evidence="2">The sequence shown here is derived from an EMBL/GenBank/DDBJ whole genome shotgun (WGS) entry which is preliminary data.</text>
</comment>
<reference evidence="2" key="1">
    <citation type="journal article" date="2023" name="Science">
        <title>Genome structures resolve the early diversification of teleost fishes.</title>
        <authorList>
            <person name="Parey E."/>
            <person name="Louis A."/>
            <person name="Montfort J."/>
            <person name="Bouchez O."/>
            <person name="Roques C."/>
            <person name="Iampietro C."/>
            <person name="Lluch J."/>
            <person name="Castinel A."/>
            <person name="Donnadieu C."/>
            <person name="Desvignes T."/>
            <person name="Floi Bucao C."/>
            <person name="Jouanno E."/>
            <person name="Wen M."/>
            <person name="Mejri S."/>
            <person name="Dirks R."/>
            <person name="Jansen H."/>
            <person name="Henkel C."/>
            <person name="Chen W.J."/>
            <person name="Zahm M."/>
            <person name="Cabau C."/>
            <person name="Klopp C."/>
            <person name="Thompson A.W."/>
            <person name="Robinson-Rechavi M."/>
            <person name="Braasch I."/>
            <person name="Lecointre G."/>
            <person name="Bobe J."/>
            <person name="Postlethwait J.H."/>
            <person name="Berthelot C."/>
            <person name="Roest Crollius H."/>
            <person name="Guiguen Y."/>
        </authorList>
    </citation>
    <scope>NUCLEOTIDE SEQUENCE</scope>
    <source>
        <strain evidence="2">WJC10195</strain>
    </source>
</reference>
<accession>A0A9Q1GAW6</accession>
<evidence type="ECO:0000313" key="2">
    <source>
        <dbReference type="EMBL" id="KAJ8380821.1"/>
    </source>
</evidence>
<dbReference type="EMBL" id="JAINUF010000001">
    <property type="protein sequence ID" value="KAJ8380821.1"/>
    <property type="molecule type" value="Genomic_DNA"/>
</dbReference>